<evidence type="ECO:0000313" key="1">
    <source>
        <dbReference type="EMBL" id="KZP11163.1"/>
    </source>
</evidence>
<dbReference type="AlphaFoldDB" id="A0A166A1W1"/>
<dbReference type="Proteomes" id="UP000076532">
    <property type="component" value="Unassembled WGS sequence"/>
</dbReference>
<accession>A0A166A1W1</accession>
<gene>
    <name evidence="1" type="ORF">FIBSPDRAFT_899170</name>
</gene>
<sequence length="133" mass="14330">MTEVIVGIAFCQSYARDNTSGFLLWTKQTPQEYMRAGSAQRFNEHEEVTGRCGRMSEGRAPSECMYISGVTLIKFVGVIVGVLWPTSCPEPNLVSSAAWEGAWVAGSGNNSVEDVPHEAAAAAEADMLARSNL</sequence>
<reference evidence="1 2" key="1">
    <citation type="journal article" date="2016" name="Mol. Biol. Evol.">
        <title>Comparative Genomics of Early-Diverging Mushroom-Forming Fungi Provides Insights into the Origins of Lignocellulose Decay Capabilities.</title>
        <authorList>
            <person name="Nagy L.G."/>
            <person name="Riley R."/>
            <person name="Tritt A."/>
            <person name="Adam C."/>
            <person name="Daum C."/>
            <person name="Floudas D."/>
            <person name="Sun H."/>
            <person name="Yadav J.S."/>
            <person name="Pangilinan J."/>
            <person name="Larsson K.H."/>
            <person name="Matsuura K."/>
            <person name="Barry K."/>
            <person name="Labutti K."/>
            <person name="Kuo R."/>
            <person name="Ohm R.A."/>
            <person name="Bhattacharya S.S."/>
            <person name="Shirouzu T."/>
            <person name="Yoshinaga Y."/>
            <person name="Martin F.M."/>
            <person name="Grigoriev I.V."/>
            <person name="Hibbett D.S."/>
        </authorList>
    </citation>
    <scope>NUCLEOTIDE SEQUENCE [LARGE SCALE GENOMIC DNA]</scope>
    <source>
        <strain evidence="1 2">CBS 109695</strain>
    </source>
</reference>
<protein>
    <submittedName>
        <fullName evidence="1">Uncharacterized protein</fullName>
    </submittedName>
</protein>
<proteinExistence type="predicted"/>
<evidence type="ECO:0000313" key="2">
    <source>
        <dbReference type="Proteomes" id="UP000076532"/>
    </source>
</evidence>
<dbReference type="EMBL" id="KV417667">
    <property type="protein sequence ID" value="KZP11163.1"/>
    <property type="molecule type" value="Genomic_DNA"/>
</dbReference>
<keyword evidence="2" id="KW-1185">Reference proteome</keyword>
<name>A0A166A1W1_9AGAM</name>
<organism evidence="1 2">
    <name type="scientific">Athelia psychrophila</name>
    <dbReference type="NCBI Taxonomy" id="1759441"/>
    <lineage>
        <taxon>Eukaryota</taxon>
        <taxon>Fungi</taxon>
        <taxon>Dikarya</taxon>
        <taxon>Basidiomycota</taxon>
        <taxon>Agaricomycotina</taxon>
        <taxon>Agaricomycetes</taxon>
        <taxon>Agaricomycetidae</taxon>
        <taxon>Atheliales</taxon>
        <taxon>Atheliaceae</taxon>
        <taxon>Athelia</taxon>
    </lineage>
</organism>